<dbReference type="PANTHER" id="PTHR43420:SF51">
    <property type="entry name" value="PEPTIDYL-LYSINE N-ACETYLTRANSFERASE YIAC"/>
    <property type="match status" value="1"/>
</dbReference>
<comment type="catalytic activity">
    <reaction evidence="5 6">
        <text>N-terminal L-alanyl-[ribosomal protein bS18] + acetyl-CoA = N-terminal N(alpha)-acetyl-L-alanyl-[ribosomal protein bS18] + CoA + H(+)</text>
        <dbReference type="Rhea" id="RHEA:43756"/>
        <dbReference type="Rhea" id="RHEA-COMP:10676"/>
        <dbReference type="Rhea" id="RHEA-COMP:10677"/>
        <dbReference type="ChEBI" id="CHEBI:15378"/>
        <dbReference type="ChEBI" id="CHEBI:57287"/>
        <dbReference type="ChEBI" id="CHEBI:57288"/>
        <dbReference type="ChEBI" id="CHEBI:64718"/>
        <dbReference type="ChEBI" id="CHEBI:83683"/>
        <dbReference type="EC" id="2.3.1.266"/>
    </reaction>
</comment>
<evidence type="ECO:0000259" key="7">
    <source>
        <dbReference type="PROSITE" id="PS51186"/>
    </source>
</evidence>
<dbReference type="SUPFAM" id="SSF55729">
    <property type="entry name" value="Acyl-CoA N-acyltransferases (Nat)"/>
    <property type="match status" value="1"/>
</dbReference>
<sequence>MNALRTPDPGQCRQMLYTDLSKIIAIEKQAYEFPWTEGIFRDCIRVDYHCQVMEAPDCFIQAYGVMSTAIDEAHILNLCVRPALQGHGLSRQMLDHLLERAHLAKAKTVFLEVRPSNTAAIRLYSVAGFCEIGIRPNYYPATHGREDALIMAKTL</sequence>
<comment type="similarity">
    <text evidence="1 5 6">Belongs to the acetyltransferase family. RimI subfamily.</text>
</comment>
<dbReference type="GO" id="GO:0008999">
    <property type="term" value="F:protein-N-terminal-alanine acetyltransferase activity"/>
    <property type="evidence" value="ECO:0007669"/>
    <property type="project" value="UniProtKB-UniRule"/>
</dbReference>
<evidence type="ECO:0000313" key="9">
    <source>
        <dbReference type="Proteomes" id="UP000229278"/>
    </source>
</evidence>
<accession>A0A2G6PFV5</accession>
<dbReference type="InterPro" id="IPR043690">
    <property type="entry name" value="RimI"/>
</dbReference>
<proteinExistence type="inferred from homology"/>
<dbReference type="GO" id="GO:0005737">
    <property type="term" value="C:cytoplasm"/>
    <property type="evidence" value="ECO:0007669"/>
    <property type="project" value="UniProtKB-SubCell"/>
</dbReference>
<keyword evidence="2 5" id="KW-0963">Cytoplasm</keyword>
<dbReference type="AlphaFoldDB" id="A0A2G6PFV5"/>
<reference evidence="8 9" key="1">
    <citation type="submission" date="2017-10" db="EMBL/GenBank/DDBJ databases">
        <title>Novel microbial diversity and functional potential in the marine mammal oral microbiome.</title>
        <authorList>
            <person name="Dudek N.K."/>
            <person name="Sun C.L."/>
            <person name="Burstein D."/>
            <person name="Kantor R.S."/>
            <person name="Aliaga Goltsman D.S."/>
            <person name="Bik E.M."/>
            <person name="Thomas B.C."/>
            <person name="Banfield J.F."/>
            <person name="Relman D.A."/>
        </authorList>
    </citation>
    <scope>NUCLEOTIDE SEQUENCE [LARGE SCALE GENOMIC DNA]</scope>
    <source>
        <strain evidence="8">DOLJORAL78_50_517</strain>
    </source>
</reference>
<dbReference type="Proteomes" id="UP000229278">
    <property type="component" value="Unassembled WGS sequence"/>
</dbReference>
<dbReference type="PROSITE" id="PS51186">
    <property type="entry name" value="GNAT"/>
    <property type="match status" value="1"/>
</dbReference>
<dbReference type="InterPro" id="IPR016181">
    <property type="entry name" value="Acyl_CoA_acyltransferase"/>
</dbReference>
<dbReference type="EC" id="2.3.1.266" evidence="5 6"/>
<dbReference type="InterPro" id="IPR006464">
    <property type="entry name" value="AcTrfase_RimI/Ard1"/>
</dbReference>
<dbReference type="Gene3D" id="3.40.630.30">
    <property type="match status" value="1"/>
</dbReference>
<evidence type="ECO:0000256" key="6">
    <source>
        <dbReference type="RuleBase" id="RU363094"/>
    </source>
</evidence>
<evidence type="ECO:0000256" key="5">
    <source>
        <dbReference type="HAMAP-Rule" id="MF_02210"/>
    </source>
</evidence>
<comment type="subcellular location">
    <subcellularLocation>
        <location evidence="5 6">Cytoplasm</location>
    </subcellularLocation>
</comment>
<dbReference type="InterPro" id="IPR000182">
    <property type="entry name" value="GNAT_dom"/>
</dbReference>
<evidence type="ECO:0000256" key="4">
    <source>
        <dbReference type="ARBA" id="ARBA00023315"/>
    </source>
</evidence>
<feature type="active site" description="Proton acceptor" evidence="5">
    <location>
        <position position="112"/>
    </location>
</feature>
<evidence type="ECO:0000256" key="1">
    <source>
        <dbReference type="ARBA" id="ARBA00005395"/>
    </source>
</evidence>
<protein>
    <recommendedName>
        <fullName evidence="5 6">[Ribosomal protein bS18]-alanine N-acetyltransferase</fullName>
        <ecNumber evidence="5 6">2.3.1.266</ecNumber>
    </recommendedName>
</protein>
<comment type="caution">
    <text evidence="5">Lacks conserved residue(s) required for the propagation of feature annotation.</text>
</comment>
<feature type="domain" description="N-acetyltransferase" evidence="7">
    <location>
        <begin position="10"/>
        <end position="155"/>
    </location>
</feature>
<feature type="active site" description="Proton donor" evidence="5">
    <location>
        <position position="124"/>
    </location>
</feature>
<comment type="function">
    <text evidence="5 6">Acetylates the N-terminal alanine of ribosomal protein bS18.</text>
</comment>
<keyword evidence="3 5" id="KW-0808">Transferase</keyword>
<organism evidence="8 9">
    <name type="scientific">Candidatus Contendibacter odensensis</name>
    <dbReference type="NCBI Taxonomy" id="1400860"/>
    <lineage>
        <taxon>Bacteria</taxon>
        <taxon>Pseudomonadati</taxon>
        <taxon>Pseudomonadota</taxon>
        <taxon>Gammaproteobacteria</taxon>
        <taxon>Candidatus Competibacteraceae</taxon>
        <taxon>Candidatus Contendibacter</taxon>
    </lineage>
</organism>
<dbReference type="PANTHER" id="PTHR43420">
    <property type="entry name" value="ACETYLTRANSFERASE"/>
    <property type="match status" value="1"/>
</dbReference>
<dbReference type="CDD" id="cd04301">
    <property type="entry name" value="NAT_SF"/>
    <property type="match status" value="1"/>
</dbReference>
<keyword evidence="4 5" id="KW-0012">Acyltransferase</keyword>
<dbReference type="EMBL" id="PDTV01000004">
    <property type="protein sequence ID" value="PIE83428.1"/>
    <property type="molecule type" value="Genomic_DNA"/>
</dbReference>
<comment type="caution">
    <text evidence="8">The sequence shown here is derived from an EMBL/GenBank/DDBJ whole genome shotgun (WGS) entry which is preliminary data.</text>
</comment>
<dbReference type="NCBIfam" id="TIGR01575">
    <property type="entry name" value="rimI"/>
    <property type="match status" value="1"/>
</dbReference>
<dbReference type="InterPro" id="IPR050680">
    <property type="entry name" value="YpeA/RimI_acetyltransf"/>
</dbReference>
<dbReference type="Pfam" id="PF00583">
    <property type="entry name" value="Acetyltransf_1"/>
    <property type="match status" value="1"/>
</dbReference>
<evidence type="ECO:0000256" key="2">
    <source>
        <dbReference type="ARBA" id="ARBA00022490"/>
    </source>
</evidence>
<gene>
    <name evidence="5 8" type="primary">rimI</name>
    <name evidence="8" type="ORF">CSA09_00690</name>
</gene>
<evidence type="ECO:0000256" key="3">
    <source>
        <dbReference type="ARBA" id="ARBA00022679"/>
    </source>
</evidence>
<feature type="binding site" evidence="5">
    <location>
        <position position="117"/>
    </location>
    <ligand>
        <name>acetyl-CoA</name>
        <dbReference type="ChEBI" id="CHEBI:57288"/>
    </ligand>
</feature>
<evidence type="ECO:0000313" key="8">
    <source>
        <dbReference type="EMBL" id="PIE83428.1"/>
    </source>
</evidence>
<name>A0A2G6PFV5_9GAMM</name>
<dbReference type="HAMAP" id="MF_02210">
    <property type="entry name" value="RimI"/>
    <property type="match status" value="1"/>
</dbReference>